<evidence type="ECO:0000256" key="1">
    <source>
        <dbReference type="ARBA" id="ARBA00008231"/>
    </source>
</evidence>
<dbReference type="InterPro" id="IPR011419">
    <property type="entry name" value="ATP12_ATP_synth-F1-assembly"/>
</dbReference>
<dbReference type="PANTHER" id="PTHR21013:SF10">
    <property type="entry name" value="ATP SYNTHASE MITOCHONDRIAL F1 COMPLEX ASSEMBLY FACTOR 2"/>
    <property type="match status" value="1"/>
</dbReference>
<organism evidence="4 5">
    <name type="scientific">Beijerinckia indica subsp. indica (strain ATCC 9039 / DSM 1715 / NCIMB 8712)</name>
    <dbReference type="NCBI Taxonomy" id="395963"/>
    <lineage>
        <taxon>Bacteria</taxon>
        <taxon>Pseudomonadati</taxon>
        <taxon>Pseudomonadota</taxon>
        <taxon>Alphaproteobacteria</taxon>
        <taxon>Hyphomicrobiales</taxon>
        <taxon>Beijerinckiaceae</taxon>
        <taxon>Beijerinckia</taxon>
    </lineage>
</organism>
<evidence type="ECO:0000313" key="5">
    <source>
        <dbReference type="Proteomes" id="UP000001695"/>
    </source>
</evidence>
<dbReference type="PANTHER" id="PTHR21013">
    <property type="entry name" value="ATP SYNTHASE MITOCHONDRIAL F1 COMPLEX ASSEMBLY FACTOR 2/ATP12 PROTEIN, MITOCHONDRIAL PRECURSOR"/>
    <property type="match status" value="1"/>
</dbReference>
<reference evidence="4 5" key="2">
    <citation type="journal article" date="2010" name="J. Bacteriol.">
        <title>Complete genome sequence of Beijerinckia indica subsp. indica.</title>
        <authorList>
            <person name="Tamas I."/>
            <person name="Dedysh S.N."/>
            <person name="Liesack W."/>
            <person name="Stott M.B."/>
            <person name="Alam M."/>
            <person name="Murrell J.C."/>
            <person name="Dunfield P.F."/>
        </authorList>
    </citation>
    <scope>NUCLEOTIDE SEQUENCE [LARGE SCALE GENOMIC DNA]</scope>
    <source>
        <strain evidence="5">ATCC 9039 / DSM 1715 / NCIMB 8712</strain>
    </source>
</reference>
<evidence type="ECO:0000313" key="4">
    <source>
        <dbReference type="EMBL" id="ACB94954.1"/>
    </source>
</evidence>
<dbReference type="GO" id="GO:0043461">
    <property type="term" value="P:proton-transporting ATP synthase complex assembly"/>
    <property type="evidence" value="ECO:0007669"/>
    <property type="project" value="InterPro"/>
</dbReference>
<dbReference type="AlphaFoldDB" id="B2IK22"/>
<dbReference type="InterPro" id="IPR042272">
    <property type="entry name" value="ATP12_ATP_synth-F1-assembly_N"/>
</dbReference>
<proteinExistence type="inferred from homology"/>
<reference evidence="5" key="1">
    <citation type="submission" date="2008-03" db="EMBL/GenBank/DDBJ databases">
        <title>Complete sequence of chromosome of Beijerinckia indica subsp. indica ATCC 9039.</title>
        <authorList>
            <consortium name="US DOE Joint Genome Institute"/>
            <person name="Copeland A."/>
            <person name="Lucas S."/>
            <person name="Lapidus A."/>
            <person name="Glavina del Rio T."/>
            <person name="Dalin E."/>
            <person name="Tice H."/>
            <person name="Bruce D."/>
            <person name="Goodwin L."/>
            <person name="Pitluck S."/>
            <person name="LaButti K."/>
            <person name="Schmutz J."/>
            <person name="Larimer F."/>
            <person name="Land M."/>
            <person name="Hauser L."/>
            <person name="Kyrpides N."/>
            <person name="Mikhailova N."/>
            <person name="Dunfield P.F."/>
            <person name="Dedysh S.N."/>
            <person name="Liesack W."/>
            <person name="Saw J.H."/>
            <person name="Alam M."/>
            <person name="Chen Y."/>
            <person name="Murrell J.C."/>
            <person name="Richardson P."/>
        </authorList>
    </citation>
    <scope>NUCLEOTIDE SEQUENCE [LARGE SCALE GENOMIC DNA]</scope>
    <source>
        <strain evidence="5">ATCC 9039 / DSM 1715 / NCIMB 8712</strain>
    </source>
</reference>
<sequence length="273" mass="29747">MAEHRNPDDLAALFPQAASEPIDPVAMARRDLKKALPKRFYREARAEPVEGGFALTLDGKPAKTPARQDLVLPTLAAAEALAAEWNAQEDIIDPSAMPLTRLANSAIDGVRAALMETVEEIARYGGSDLVCYRAEGPDSLVAAQAAAWDPVLAFAREKLGARFLCAEGVVFVTQPEEAEAALLKAVQFWANDKANAPFAVAALHVMTSLMGSALMALGVAHGLLRPEEAWASAHVDEDFQMRVWGRDEEALERRTRRWRDMEAAARLFQSVQS</sequence>
<dbReference type="RefSeq" id="WP_012384311.1">
    <property type="nucleotide sequence ID" value="NC_010581.1"/>
</dbReference>
<evidence type="ECO:0000256" key="3">
    <source>
        <dbReference type="ARBA" id="ARBA00023186"/>
    </source>
</evidence>
<dbReference type="SUPFAM" id="SSF160909">
    <property type="entry name" value="ATP12-like"/>
    <property type="match status" value="1"/>
</dbReference>
<keyword evidence="2" id="KW-0809">Transit peptide</keyword>
<dbReference type="EMBL" id="CP001016">
    <property type="protein sequence ID" value="ACB94954.1"/>
    <property type="molecule type" value="Genomic_DNA"/>
</dbReference>
<name>B2IK22_BEII9</name>
<dbReference type="OrthoDB" id="9797825at2"/>
<evidence type="ECO:0000256" key="2">
    <source>
        <dbReference type="ARBA" id="ARBA00022946"/>
    </source>
</evidence>
<dbReference type="STRING" id="395963.Bind_1314"/>
<dbReference type="Gene3D" id="1.10.3580.10">
    <property type="entry name" value="ATP12 ATPase"/>
    <property type="match status" value="1"/>
</dbReference>
<dbReference type="eggNOG" id="COG5387">
    <property type="taxonomic scope" value="Bacteria"/>
</dbReference>
<dbReference type="Pfam" id="PF07542">
    <property type="entry name" value="ATP12"/>
    <property type="match status" value="1"/>
</dbReference>
<dbReference type="HOGENOM" id="CLU_047893_3_0_5"/>
<keyword evidence="3" id="KW-0143">Chaperone</keyword>
<gene>
    <name evidence="4" type="ordered locus">Bind_1314</name>
</gene>
<comment type="similarity">
    <text evidence="1">Belongs to the ATP12 family.</text>
</comment>
<keyword evidence="5" id="KW-1185">Reference proteome</keyword>
<dbReference type="Proteomes" id="UP000001695">
    <property type="component" value="Chromosome"/>
</dbReference>
<dbReference type="InterPro" id="IPR023335">
    <property type="entry name" value="ATP12_ortho_dom_sf"/>
</dbReference>
<dbReference type="KEGG" id="bid:Bind_1314"/>
<accession>B2IK22</accession>
<dbReference type="Gene3D" id="3.30.2180.10">
    <property type="entry name" value="ATP12-like"/>
    <property type="match status" value="1"/>
</dbReference>
<protein>
    <submittedName>
        <fullName evidence="4">ATP12 ATPase</fullName>
    </submittedName>
</protein>